<feature type="domain" description="BTB" evidence="1">
    <location>
        <begin position="38"/>
        <end position="85"/>
    </location>
</feature>
<evidence type="ECO:0000259" key="1">
    <source>
        <dbReference type="PROSITE" id="PS50097"/>
    </source>
</evidence>
<evidence type="ECO:0000313" key="3">
    <source>
        <dbReference type="RefSeq" id="XP_026069127.1"/>
    </source>
</evidence>
<gene>
    <name evidence="3" type="primary">LOC113050406</name>
</gene>
<dbReference type="PROSITE" id="PS50097">
    <property type="entry name" value="BTB"/>
    <property type="match status" value="1"/>
</dbReference>
<evidence type="ECO:0000313" key="2">
    <source>
        <dbReference type="Proteomes" id="UP000515129"/>
    </source>
</evidence>
<dbReference type="InterPro" id="IPR011333">
    <property type="entry name" value="SKP1/BTB/POZ_sf"/>
</dbReference>
<dbReference type="Gene3D" id="3.30.710.10">
    <property type="entry name" value="Potassium Channel Kv1.1, Chain A"/>
    <property type="match status" value="1"/>
</dbReference>
<organism evidence="2 3">
    <name type="scientific">Carassius auratus</name>
    <name type="common">Goldfish</name>
    <dbReference type="NCBI Taxonomy" id="7957"/>
    <lineage>
        <taxon>Eukaryota</taxon>
        <taxon>Metazoa</taxon>
        <taxon>Chordata</taxon>
        <taxon>Craniata</taxon>
        <taxon>Vertebrata</taxon>
        <taxon>Euteleostomi</taxon>
        <taxon>Actinopterygii</taxon>
        <taxon>Neopterygii</taxon>
        <taxon>Teleostei</taxon>
        <taxon>Ostariophysi</taxon>
        <taxon>Cypriniformes</taxon>
        <taxon>Cyprinidae</taxon>
        <taxon>Cyprininae</taxon>
        <taxon>Carassius</taxon>
    </lineage>
</organism>
<dbReference type="InterPro" id="IPR000210">
    <property type="entry name" value="BTB/POZ_dom"/>
</dbReference>
<dbReference type="SUPFAM" id="SSF54695">
    <property type="entry name" value="POZ domain"/>
    <property type="match status" value="1"/>
</dbReference>
<proteinExistence type="predicted"/>
<reference evidence="3" key="1">
    <citation type="submission" date="2025-08" db="UniProtKB">
        <authorList>
            <consortium name="RefSeq"/>
        </authorList>
    </citation>
    <scope>IDENTIFICATION</scope>
    <source>
        <strain evidence="3">Wakin</strain>
        <tissue evidence="3">Muscle</tissue>
    </source>
</reference>
<dbReference type="Proteomes" id="UP000515129">
    <property type="component" value="Chromosome 31"/>
</dbReference>
<sequence>MDESLPEGRHHRKPEIWYDSLIYKFLDTSKGSPGCVSFPCHHAVLSAFSPYFRVMFTCGLRECTNHQLVLGVKVWIVASHVTALM</sequence>
<dbReference type="AlphaFoldDB" id="A0A6P6KDD0"/>
<accession>A0A6P6KDD0</accession>
<dbReference type="Pfam" id="PF00651">
    <property type="entry name" value="BTB"/>
    <property type="match status" value="1"/>
</dbReference>
<keyword evidence="2" id="KW-1185">Reference proteome</keyword>
<name>A0A6P6KDD0_CARAU</name>
<dbReference type="GeneID" id="113050406"/>
<dbReference type="RefSeq" id="XP_026069127.1">
    <property type="nucleotide sequence ID" value="XM_026213342.1"/>
</dbReference>
<protein>
    <submittedName>
        <fullName evidence="3">Uncharacterized protein LOC113050406 isoform X2</fullName>
    </submittedName>
</protein>